<organism evidence="1 3">
    <name type="scientific">Rotaria socialis</name>
    <dbReference type="NCBI Taxonomy" id="392032"/>
    <lineage>
        <taxon>Eukaryota</taxon>
        <taxon>Metazoa</taxon>
        <taxon>Spiralia</taxon>
        <taxon>Gnathifera</taxon>
        <taxon>Rotifera</taxon>
        <taxon>Eurotatoria</taxon>
        <taxon>Bdelloidea</taxon>
        <taxon>Philodinida</taxon>
        <taxon>Philodinidae</taxon>
        <taxon>Rotaria</taxon>
    </lineage>
</organism>
<dbReference type="Proteomes" id="UP000663825">
    <property type="component" value="Unassembled WGS sequence"/>
</dbReference>
<reference evidence="1" key="1">
    <citation type="submission" date="2021-02" db="EMBL/GenBank/DDBJ databases">
        <authorList>
            <person name="Nowell W R."/>
        </authorList>
    </citation>
    <scope>NUCLEOTIDE SEQUENCE</scope>
</reference>
<protein>
    <submittedName>
        <fullName evidence="1">Uncharacterized protein</fullName>
    </submittedName>
</protein>
<keyword evidence="4" id="KW-1185">Reference proteome</keyword>
<name>A0A818BKN8_9BILA</name>
<evidence type="ECO:0000313" key="2">
    <source>
        <dbReference type="EMBL" id="CAF4532750.1"/>
    </source>
</evidence>
<comment type="caution">
    <text evidence="1">The sequence shown here is derived from an EMBL/GenBank/DDBJ whole genome shotgun (WGS) entry which is preliminary data.</text>
</comment>
<dbReference type="Proteomes" id="UP000663873">
    <property type="component" value="Unassembled WGS sequence"/>
</dbReference>
<accession>A0A818BKN8</accession>
<sequence length="89" mass="9789">MGAARSTRQQNNFTLVSKRLIQQFQSTHQWSTGPPTPQSINTALTSTLRLGVDIAGEPFVRKNIPLGELLNFSTLTCPNSAKSWFGLVD</sequence>
<dbReference type="EMBL" id="CAJOBP010008344">
    <property type="protein sequence ID" value="CAF4532750.1"/>
    <property type="molecule type" value="Genomic_DNA"/>
</dbReference>
<proteinExistence type="predicted"/>
<gene>
    <name evidence="1" type="ORF">TIS948_LOCUS29474</name>
    <name evidence="2" type="ORF">UJA718_LOCUS28311</name>
</gene>
<evidence type="ECO:0000313" key="4">
    <source>
        <dbReference type="Proteomes" id="UP000663873"/>
    </source>
</evidence>
<dbReference type="EMBL" id="CAJNXB010005354">
    <property type="protein sequence ID" value="CAF3421026.1"/>
    <property type="molecule type" value="Genomic_DNA"/>
</dbReference>
<dbReference type="AlphaFoldDB" id="A0A818BKN8"/>
<evidence type="ECO:0000313" key="3">
    <source>
        <dbReference type="Proteomes" id="UP000663825"/>
    </source>
</evidence>
<evidence type="ECO:0000313" key="1">
    <source>
        <dbReference type="EMBL" id="CAF3421026.1"/>
    </source>
</evidence>